<dbReference type="PANTHER" id="PTHR33939">
    <property type="entry name" value="PROTEIN CBG22215"/>
    <property type="match status" value="1"/>
</dbReference>
<dbReference type="PANTHER" id="PTHR33939:SF1">
    <property type="entry name" value="DUF4371 DOMAIN-CONTAINING PROTEIN"/>
    <property type="match status" value="1"/>
</dbReference>
<proteinExistence type="predicted"/>
<dbReference type="AlphaFoldDB" id="A0A418D1T1"/>
<comment type="caution">
    <text evidence="2">The sequence shown here is derived from an EMBL/GenBank/DDBJ whole genome shotgun (WGS) entry which is preliminary data.</text>
</comment>
<accession>A0A418D1T1</accession>
<protein>
    <recommendedName>
        <fullName evidence="4">Tc1-like transposase DDE domain-containing protein</fullName>
    </recommendedName>
</protein>
<feature type="region of interest" description="Disordered" evidence="1">
    <location>
        <begin position="265"/>
        <end position="294"/>
    </location>
</feature>
<dbReference type="Gene3D" id="3.30.420.10">
    <property type="entry name" value="Ribonuclease H-like superfamily/Ribonuclease H"/>
    <property type="match status" value="1"/>
</dbReference>
<dbReference type="GO" id="GO:0003676">
    <property type="term" value="F:nucleic acid binding"/>
    <property type="evidence" value="ECO:0007669"/>
    <property type="project" value="InterPro"/>
</dbReference>
<organism evidence="2 3">
    <name type="scientific">Aphanomyces astaci</name>
    <name type="common">Crayfish plague agent</name>
    <dbReference type="NCBI Taxonomy" id="112090"/>
    <lineage>
        <taxon>Eukaryota</taxon>
        <taxon>Sar</taxon>
        <taxon>Stramenopiles</taxon>
        <taxon>Oomycota</taxon>
        <taxon>Saprolegniomycetes</taxon>
        <taxon>Saprolegniales</taxon>
        <taxon>Verrucalvaceae</taxon>
        <taxon>Aphanomyces</taxon>
    </lineage>
</organism>
<evidence type="ECO:0008006" key="4">
    <source>
        <dbReference type="Google" id="ProtNLM"/>
    </source>
</evidence>
<dbReference type="VEuPathDB" id="FungiDB:H257_16463"/>
<dbReference type="Proteomes" id="UP000285712">
    <property type="component" value="Unassembled WGS sequence"/>
</dbReference>
<evidence type="ECO:0000256" key="1">
    <source>
        <dbReference type="SAM" id="MobiDB-lite"/>
    </source>
</evidence>
<evidence type="ECO:0000313" key="2">
    <source>
        <dbReference type="EMBL" id="RHY88223.1"/>
    </source>
</evidence>
<evidence type="ECO:0000313" key="3">
    <source>
        <dbReference type="Proteomes" id="UP000285712"/>
    </source>
</evidence>
<sequence length="294" mass="33138">MSTAIESPQPRPVIYKDESYIHHHYARHNDSLYHPDDATDAKPKHKGRRLCFIAAIMADGRDDSKLLTYDVFEGGRKQPKDYHAMFNHAYFVAWFQRLLDDVSALQKTNAIIVLDNAKYHKGLPDDTPKGAWTKARMLAACETYGIELDVKEYRSTLWAKLKTYVAANVVPVIVQMAKDRGHDVVFTPPYHSDLQPIEMVWSFVKGAVGRQYDTSTKFPDVRERLDREFDRLPSSVIFDCIGHTDRKVVDMAAYLNAVAEADDAAGAAYSSESESESDADSCDECNLGDYGGDE</sequence>
<reference evidence="2 3" key="1">
    <citation type="submission" date="2018-08" db="EMBL/GenBank/DDBJ databases">
        <title>Aphanomyces genome sequencing and annotation.</title>
        <authorList>
            <person name="Minardi D."/>
            <person name="Oidtmann B."/>
            <person name="Van Der Giezen M."/>
            <person name="Studholme D.J."/>
        </authorList>
    </citation>
    <scope>NUCLEOTIDE SEQUENCE [LARGE SCALE GENOMIC DNA]</scope>
    <source>
        <strain evidence="2 3">Sv</strain>
    </source>
</reference>
<dbReference type="InterPro" id="IPR036397">
    <property type="entry name" value="RNaseH_sf"/>
</dbReference>
<gene>
    <name evidence="2" type="ORF">DYB35_009475</name>
</gene>
<feature type="compositionally biased region" description="Acidic residues" evidence="1">
    <location>
        <begin position="273"/>
        <end position="283"/>
    </location>
</feature>
<dbReference type="EMBL" id="QUTG01004425">
    <property type="protein sequence ID" value="RHY88223.1"/>
    <property type="molecule type" value="Genomic_DNA"/>
</dbReference>
<name>A0A418D1T1_APHAT</name>